<evidence type="ECO:0000313" key="2">
    <source>
        <dbReference type="EMBL" id="MEQ2401467.1"/>
    </source>
</evidence>
<evidence type="ECO:0000313" key="3">
    <source>
        <dbReference type="Proteomes" id="UP001447979"/>
    </source>
</evidence>
<dbReference type="Proteomes" id="UP001447979">
    <property type="component" value="Unassembled WGS sequence"/>
</dbReference>
<gene>
    <name evidence="2" type="ORF">WMO19_07575</name>
</gene>
<dbReference type="Gene3D" id="1.10.10.60">
    <property type="entry name" value="Homeodomain-like"/>
    <property type="match status" value="1"/>
</dbReference>
<organism evidence="2 3">
    <name type="scientific">Peptoniphilus hominis</name>
    <name type="common">ex Hitch et al. 2025</name>
    <dbReference type="NCBI Taxonomy" id="3133174"/>
    <lineage>
        <taxon>Bacteria</taxon>
        <taxon>Bacillati</taxon>
        <taxon>Bacillota</taxon>
        <taxon>Tissierellia</taxon>
        <taxon>Tissierellales</taxon>
        <taxon>Peptoniphilaceae</taxon>
        <taxon>Peptoniphilus</taxon>
    </lineage>
</organism>
<proteinExistence type="predicted"/>
<reference evidence="2 3" key="1">
    <citation type="submission" date="2024-03" db="EMBL/GenBank/DDBJ databases">
        <title>Human intestinal bacterial collection.</title>
        <authorList>
            <person name="Pauvert C."/>
            <person name="Hitch T.C.A."/>
            <person name="Clavel T."/>
        </authorList>
    </citation>
    <scope>NUCLEOTIDE SEQUENCE [LARGE SCALE GENOMIC DNA]</scope>
    <source>
        <strain evidence="2 3">CLA-SR-H025</strain>
    </source>
</reference>
<sequence>MILIEPYKGEGYSNRQIAKKLGRCHQTINNAVKKASVIQKRQVVQKN</sequence>
<accession>A0ABV1CF68</accession>
<protein>
    <submittedName>
        <fullName evidence="2">Helix-turn-helix domain-containing protein</fullName>
    </submittedName>
</protein>
<dbReference type="EMBL" id="JBBMFO010000024">
    <property type="protein sequence ID" value="MEQ2401467.1"/>
    <property type="molecule type" value="Genomic_DNA"/>
</dbReference>
<feature type="domain" description="Transposase IS30-like HTH" evidence="1">
    <location>
        <begin position="4"/>
        <end position="34"/>
    </location>
</feature>
<keyword evidence="3" id="KW-1185">Reference proteome</keyword>
<evidence type="ECO:0000259" key="1">
    <source>
        <dbReference type="Pfam" id="PF13936"/>
    </source>
</evidence>
<dbReference type="InterPro" id="IPR025246">
    <property type="entry name" value="IS30-like_HTH"/>
</dbReference>
<dbReference type="Pfam" id="PF13936">
    <property type="entry name" value="HTH_38"/>
    <property type="match status" value="1"/>
</dbReference>
<comment type="caution">
    <text evidence="2">The sequence shown here is derived from an EMBL/GenBank/DDBJ whole genome shotgun (WGS) entry which is preliminary data.</text>
</comment>
<name>A0ABV1CF68_9FIRM</name>